<organism evidence="1 2">
    <name type="scientific">Methylobacterium cerastii</name>
    <dbReference type="NCBI Taxonomy" id="932741"/>
    <lineage>
        <taxon>Bacteria</taxon>
        <taxon>Pseudomonadati</taxon>
        <taxon>Pseudomonadota</taxon>
        <taxon>Alphaproteobacteria</taxon>
        <taxon>Hyphomicrobiales</taxon>
        <taxon>Methylobacteriaceae</taxon>
        <taxon>Methylobacterium</taxon>
    </lineage>
</organism>
<keyword evidence="2" id="KW-1185">Reference proteome</keyword>
<gene>
    <name evidence="1" type="ORF">AFCDBAGC_1605</name>
</gene>
<proteinExistence type="predicted"/>
<protein>
    <submittedName>
        <fullName evidence="1">Uncharacterized protein</fullName>
    </submittedName>
</protein>
<evidence type="ECO:0000313" key="2">
    <source>
        <dbReference type="Proteomes" id="UP001055117"/>
    </source>
</evidence>
<comment type="caution">
    <text evidence="1">The sequence shown here is derived from an EMBL/GenBank/DDBJ whole genome shotgun (WGS) entry which is preliminary data.</text>
</comment>
<dbReference type="RefSeq" id="WP_147828674.1">
    <property type="nucleotide sequence ID" value="NZ_BPQG01000022.1"/>
</dbReference>
<reference evidence="1 2" key="1">
    <citation type="journal article" date="2021" name="Front. Microbiol.">
        <title>Comprehensive Comparative Genomics and Phenotyping of Methylobacterium Species.</title>
        <authorList>
            <person name="Alessa O."/>
            <person name="Ogura Y."/>
            <person name="Fujitani Y."/>
            <person name="Takami H."/>
            <person name="Hayashi T."/>
            <person name="Sahin N."/>
            <person name="Tani A."/>
        </authorList>
    </citation>
    <scope>NUCLEOTIDE SEQUENCE [LARGE SCALE GENOMIC DNA]</scope>
    <source>
        <strain evidence="1 2">DSM 23679</strain>
    </source>
</reference>
<sequence>MRDLLIASPTGGPPDIAHADALVLAHPPAAALGWLPALCKETALYVRVVPGAVDLDAARAVPRDGFHGGFAETAEAAAILTAVFGRGPGPGCGPRRPLPLG</sequence>
<evidence type="ECO:0000313" key="1">
    <source>
        <dbReference type="EMBL" id="GJD43751.1"/>
    </source>
</evidence>
<accession>A0ABQ4QF67</accession>
<dbReference type="EMBL" id="BPQG01000022">
    <property type="protein sequence ID" value="GJD43751.1"/>
    <property type="molecule type" value="Genomic_DNA"/>
</dbReference>
<dbReference type="Proteomes" id="UP001055117">
    <property type="component" value="Unassembled WGS sequence"/>
</dbReference>
<name>A0ABQ4QF67_9HYPH</name>